<reference evidence="2" key="1">
    <citation type="submission" date="2014-02" db="EMBL/GenBank/DDBJ databases">
        <authorList>
            <person name="Genoscope - CEA"/>
        </authorList>
    </citation>
    <scope>NUCLEOTIDE SEQUENCE</scope>
    <source>
        <strain evidence="2">LS3</strain>
    </source>
</reference>
<feature type="region of interest" description="Disordered" evidence="1">
    <location>
        <begin position="73"/>
        <end position="115"/>
    </location>
</feature>
<evidence type="ECO:0000313" key="2">
    <source>
        <dbReference type="EMBL" id="CDP36695.1"/>
    </source>
</evidence>
<reference evidence="2" key="2">
    <citation type="submission" date="2014-06" db="EMBL/GenBank/DDBJ databases">
        <title>The complete genome of Blastobotrys (Arxula) adeninivorans LS3 - a yeast of biotechnological interest.</title>
        <authorList>
            <person name="Kunze G."/>
            <person name="Gaillardin C."/>
            <person name="Czernicka M."/>
            <person name="Durrens P."/>
            <person name="Martin T."/>
            <person name="Boer E."/>
            <person name="Gabaldon T."/>
            <person name="Cruz J."/>
            <person name="Talla E."/>
            <person name="Marck C."/>
            <person name="Goffeau A."/>
            <person name="Barbe V."/>
            <person name="Baret P."/>
            <person name="Baronian K."/>
            <person name="Beier S."/>
            <person name="Bleykasten C."/>
            <person name="Bode R."/>
            <person name="Casaregola S."/>
            <person name="Despons L."/>
            <person name="Fairhead C."/>
            <person name="Giersberg M."/>
            <person name="Gierski P."/>
            <person name="Hahnel U."/>
            <person name="Hartmann A."/>
            <person name="Jankowska D."/>
            <person name="Jubin C."/>
            <person name="Jung P."/>
            <person name="Lafontaine I."/>
            <person name="Leh-Louis V."/>
            <person name="Lemaire M."/>
            <person name="Marcet-Houben M."/>
            <person name="Mascher M."/>
            <person name="Morel G."/>
            <person name="Richard G.-F."/>
            <person name="Riechen J."/>
            <person name="Sacerdot C."/>
            <person name="Sarkar A."/>
            <person name="Savel G."/>
            <person name="Schacherer J."/>
            <person name="Sherman D."/>
            <person name="Straub M.-L."/>
            <person name="Stein N."/>
            <person name="Thierry A."/>
            <person name="Trautwein-Schult A."/>
            <person name="Westhof E."/>
            <person name="Worch S."/>
            <person name="Dujon B."/>
            <person name="Souciet J.-L."/>
            <person name="Wincker P."/>
            <person name="Scholz U."/>
            <person name="Neuveglise N."/>
        </authorList>
    </citation>
    <scope>NUCLEOTIDE SEQUENCE</scope>
    <source>
        <strain evidence="2">LS3</strain>
    </source>
</reference>
<dbReference type="Pfam" id="PF12855">
    <property type="entry name" value="Ecl1"/>
    <property type="match status" value="1"/>
</dbReference>
<dbReference type="InterPro" id="IPR024368">
    <property type="entry name" value="Ecl1/2/3"/>
</dbReference>
<organism evidence="2">
    <name type="scientific">Blastobotrys adeninivorans</name>
    <name type="common">Yeast</name>
    <name type="synonym">Arxula adeninivorans</name>
    <dbReference type="NCBI Taxonomy" id="409370"/>
    <lineage>
        <taxon>Eukaryota</taxon>
        <taxon>Fungi</taxon>
        <taxon>Dikarya</taxon>
        <taxon>Ascomycota</taxon>
        <taxon>Saccharomycotina</taxon>
        <taxon>Dipodascomycetes</taxon>
        <taxon>Dipodascales</taxon>
        <taxon>Trichomonascaceae</taxon>
        <taxon>Blastobotrys</taxon>
    </lineage>
</organism>
<protein>
    <submittedName>
        <fullName evidence="2">ARAD1B18876p</fullName>
    </submittedName>
</protein>
<sequence>MNREPDTFFDSYCTVCDTLIPSGIPSGLYCSRKCQEKDTHYKSARPSLEVLRTGSIDSPNLFEFDDCSDRYEPPRYVRPNGSTISVNTSTSASSISGPSTGPSTGASGTGLTSPLLSPDLGPIDIPVYSRTPARMSFAESPRSIALVLPSPSSVRTSVTDYGAHTLKNHLEYEFPRLS</sequence>
<dbReference type="AlphaFoldDB" id="A0A060T6I6"/>
<feature type="compositionally biased region" description="Low complexity" evidence="1">
    <location>
        <begin position="82"/>
        <end position="115"/>
    </location>
</feature>
<proteinExistence type="predicted"/>
<gene>
    <name evidence="2" type="ORF">GNLVRS02_ARAD1B18876g</name>
</gene>
<dbReference type="EMBL" id="HG937692">
    <property type="protein sequence ID" value="CDP36695.1"/>
    <property type="molecule type" value="Genomic_DNA"/>
</dbReference>
<accession>A0A060T6I6</accession>
<evidence type="ECO:0000256" key="1">
    <source>
        <dbReference type="SAM" id="MobiDB-lite"/>
    </source>
</evidence>
<name>A0A060T6I6_BLAAD</name>